<dbReference type="EMBL" id="HP429287">
    <property type="protein sequence ID" value="ADN29787.1"/>
    <property type="molecule type" value="mRNA"/>
</dbReference>
<dbReference type="AlphaFoldDB" id="E2J769"/>
<accession>E2J769</accession>
<keyword evidence="5" id="KW-1199">Hemostasis impairing toxin</keyword>
<evidence type="ECO:0000256" key="7">
    <source>
        <dbReference type="SAM" id="SignalP"/>
    </source>
</evidence>
<dbReference type="Pfam" id="PF03973">
    <property type="entry name" value="Triabin"/>
    <property type="match status" value="1"/>
</dbReference>
<reference evidence="8" key="1">
    <citation type="journal article" date="2012" name="Am. J. Trop. Med. Hyg.">
        <title>An insight into the sialotranscriptome of Triatoma matogrossensis, a kissing bug associated with fogo selvagem in South America.</title>
        <authorList>
            <person name="Assumpcao T.C."/>
            <person name="Eaton D.P."/>
            <person name="Pham V.M."/>
            <person name="Francischetti I.M."/>
            <person name="Aoki V."/>
            <person name="Hans-Filho G."/>
            <person name="Rivitti E.A."/>
            <person name="Valenzuela J.G."/>
            <person name="Diaz L.A."/>
            <person name="Ribeiro J.M."/>
        </authorList>
    </citation>
    <scope>NUCLEOTIDE SEQUENCE</scope>
    <source>
        <tissue evidence="8">Salivary gland</tissue>
    </source>
</reference>
<keyword evidence="2" id="KW-0964">Secreted</keyword>
<comment type="subcellular location">
    <subcellularLocation>
        <location evidence="1">Secreted</location>
    </subcellularLocation>
</comment>
<dbReference type="CDD" id="cd19423">
    <property type="entry name" value="lipocalin_LTBP1-like"/>
    <property type="match status" value="1"/>
</dbReference>
<organism evidence="8">
    <name type="scientific">Triatoma matogrossensis</name>
    <dbReference type="NCBI Taxonomy" id="162370"/>
    <lineage>
        <taxon>Eukaryota</taxon>
        <taxon>Metazoa</taxon>
        <taxon>Ecdysozoa</taxon>
        <taxon>Arthropoda</taxon>
        <taxon>Hexapoda</taxon>
        <taxon>Insecta</taxon>
        <taxon>Pterygota</taxon>
        <taxon>Neoptera</taxon>
        <taxon>Paraneoptera</taxon>
        <taxon>Hemiptera</taxon>
        <taxon>Heteroptera</taxon>
        <taxon>Panheteroptera</taxon>
        <taxon>Cimicomorpha</taxon>
        <taxon>Reduviidae</taxon>
        <taxon>Triatominae</taxon>
        <taxon>Triatoma</taxon>
    </lineage>
</organism>
<feature type="signal peptide" evidence="7">
    <location>
        <begin position="1"/>
        <end position="18"/>
    </location>
</feature>
<dbReference type="Gene3D" id="2.40.128.20">
    <property type="match status" value="1"/>
</dbReference>
<evidence type="ECO:0000256" key="4">
    <source>
        <dbReference type="ARBA" id="ARBA00022729"/>
    </source>
</evidence>
<evidence type="ECO:0000256" key="1">
    <source>
        <dbReference type="ARBA" id="ARBA00004613"/>
    </source>
</evidence>
<dbReference type="GO" id="GO:0005576">
    <property type="term" value="C:extracellular region"/>
    <property type="evidence" value="ECO:0007669"/>
    <property type="project" value="UniProtKB-SubCell"/>
</dbReference>
<comment type="similarity">
    <text evidence="6">Belongs to the calycin superfamily. Triabin family.</text>
</comment>
<feature type="chain" id="PRO_5003159856" evidence="7">
    <location>
        <begin position="19"/>
        <end position="180"/>
    </location>
</feature>
<keyword evidence="4 7" id="KW-0732">Signal</keyword>
<evidence type="ECO:0000256" key="5">
    <source>
        <dbReference type="ARBA" id="ARBA00023240"/>
    </source>
</evidence>
<evidence type="ECO:0000256" key="2">
    <source>
        <dbReference type="ARBA" id="ARBA00022525"/>
    </source>
</evidence>
<dbReference type="GO" id="GO:0090729">
    <property type="term" value="F:toxin activity"/>
    <property type="evidence" value="ECO:0007669"/>
    <property type="project" value="UniProtKB-KW"/>
</dbReference>
<evidence type="ECO:0000256" key="3">
    <source>
        <dbReference type="ARBA" id="ARBA00022656"/>
    </source>
</evidence>
<keyword evidence="3" id="KW-0800">Toxin</keyword>
<dbReference type="InterPro" id="IPR012674">
    <property type="entry name" value="Calycin"/>
</dbReference>
<evidence type="ECO:0000313" key="8">
    <source>
        <dbReference type="EMBL" id="ADN29787.1"/>
    </source>
</evidence>
<protein>
    <submittedName>
        <fullName evidence="8">Salivary lipocalin</fullName>
    </submittedName>
</protein>
<sequence>MKTFIALTFLGILTYAYANSSGLTKCKPRQAMTDFDAPRFFTGEWCVSHVQKRATRSVCQPLSALTSSEGKYALNYTEVNRKKEPTIVQCKGEEGAEQKFTFKCTKTGSKSTTDAVAAIIDTDYDDYALFYWCFPVSSKNIRENYLVLRRQNRCKNGIPENLSNSTIGFKSCEKLKTVRS</sequence>
<proteinExistence type="evidence at transcript level"/>
<dbReference type="SUPFAM" id="SSF50814">
    <property type="entry name" value="Lipocalins"/>
    <property type="match status" value="1"/>
</dbReference>
<name>E2J769_9HEMI</name>
<dbReference type="InterPro" id="IPR005657">
    <property type="entry name" value="Triabi/Procalin"/>
</dbReference>
<evidence type="ECO:0000256" key="6">
    <source>
        <dbReference type="ARBA" id="ARBA00034121"/>
    </source>
</evidence>
<dbReference type="GO" id="GO:0030682">
    <property type="term" value="P:symbiont-mediated perturbation of host defenses"/>
    <property type="evidence" value="ECO:0007669"/>
    <property type="project" value="InterPro"/>
</dbReference>